<evidence type="ECO:0000256" key="1">
    <source>
        <dbReference type="ARBA" id="ARBA00001946"/>
    </source>
</evidence>
<evidence type="ECO:0000313" key="16">
    <source>
        <dbReference type="EMBL" id="RHK47462.1"/>
    </source>
</evidence>
<dbReference type="Proteomes" id="UP000406735">
    <property type="component" value="Unassembled WGS sequence"/>
</dbReference>
<proteinExistence type="inferred from homology"/>
<evidence type="ECO:0000256" key="8">
    <source>
        <dbReference type="ARBA" id="ARBA00023118"/>
    </source>
</evidence>
<dbReference type="SUPFAM" id="SSF143430">
    <property type="entry name" value="TTP0101/SSO1404-like"/>
    <property type="match status" value="1"/>
</dbReference>
<comment type="subunit">
    <text evidence="9">Homodimer, forms a heterotetramer with a Cas1 homodimer.</text>
</comment>
<evidence type="ECO:0000313" key="12">
    <source>
        <dbReference type="EMBL" id="MCP9500902.1"/>
    </source>
</evidence>
<comment type="cofactor">
    <cofactor evidence="1 9">
        <name>Mg(2+)</name>
        <dbReference type="ChEBI" id="CHEBI:18420"/>
    </cofactor>
</comment>
<dbReference type="InterPro" id="IPR019199">
    <property type="entry name" value="Virulence_VapD/CRISPR_Cas2"/>
</dbReference>
<comment type="function">
    <text evidence="9">CRISPR (clustered regularly interspaced short palindromic repeat), is an adaptive immune system that provides protection against mobile genetic elements (viruses, transposable elements and conjugative plasmids). CRISPR clusters contain sequences complementary to antecedent mobile elements and target invading nucleic acids. CRISPR clusters are transcribed and processed into CRISPR RNA (crRNA). Functions as a ssRNA-specific endoribonuclease. Involved in the integration of spacer DNA into the CRISPR cassette.</text>
</comment>
<evidence type="ECO:0000313" key="15">
    <source>
        <dbReference type="EMBL" id="RGW78605.1"/>
    </source>
</evidence>
<dbReference type="AlphaFoldDB" id="A0A174MH88"/>
<dbReference type="Pfam" id="PF09827">
    <property type="entry name" value="CRISPR_Cas2"/>
    <property type="match status" value="1"/>
</dbReference>
<dbReference type="Proteomes" id="UP001200307">
    <property type="component" value="Unassembled WGS sequence"/>
</dbReference>
<dbReference type="GO" id="GO:0004521">
    <property type="term" value="F:RNA endonuclease activity"/>
    <property type="evidence" value="ECO:0007669"/>
    <property type="project" value="UniProtKB-UniRule"/>
</dbReference>
<dbReference type="GO" id="GO:0016787">
    <property type="term" value="F:hydrolase activity"/>
    <property type="evidence" value="ECO:0007669"/>
    <property type="project" value="UniProtKB-KW"/>
</dbReference>
<dbReference type="RefSeq" id="WP_118153044.1">
    <property type="nucleotide sequence ID" value="NZ_CATKVX010000001.1"/>
</dbReference>
<dbReference type="Gene3D" id="3.30.70.240">
    <property type="match status" value="1"/>
</dbReference>
<dbReference type="HAMAP" id="MF_01471">
    <property type="entry name" value="Cas2"/>
    <property type="match status" value="1"/>
</dbReference>
<dbReference type="PANTHER" id="PTHR34405">
    <property type="entry name" value="CRISPR-ASSOCIATED ENDORIBONUCLEASE CAS2"/>
    <property type="match status" value="1"/>
</dbReference>
<evidence type="ECO:0000313" key="18">
    <source>
        <dbReference type="Proteomes" id="UP000285776"/>
    </source>
</evidence>
<evidence type="ECO:0000313" key="20">
    <source>
        <dbReference type="Proteomes" id="UP000420635"/>
    </source>
</evidence>
<reference evidence="17 18" key="1">
    <citation type="submission" date="2018-08" db="EMBL/GenBank/DDBJ databases">
        <title>A genome reference for cultivated species of the human gut microbiota.</title>
        <authorList>
            <person name="Zou Y."/>
            <person name="Xue W."/>
            <person name="Luo G."/>
        </authorList>
    </citation>
    <scope>NUCLEOTIDE SEQUENCE [LARGE SCALE GENOMIC DNA]</scope>
    <source>
        <strain evidence="15 18">AF10-17</strain>
        <strain evidence="16 17">AF43-2</strain>
    </source>
</reference>
<dbReference type="EMBL" id="JANDXR010000003">
    <property type="protein sequence ID" value="MCP9500902.1"/>
    <property type="molecule type" value="Genomic_DNA"/>
</dbReference>
<keyword evidence="6 9" id="KW-0378">Hydrolase</keyword>
<dbReference type="InterPro" id="IPR021127">
    <property type="entry name" value="CRISPR_associated_Cas2"/>
</dbReference>
<evidence type="ECO:0000256" key="2">
    <source>
        <dbReference type="ARBA" id="ARBA00009959"/>
    </source>
</evidence>
<gene>
    <name evidence="9 13" type="primary">cas2</name>
    <name evidence="16" type="ORF">DW064_11585</name>
    <name evidence="15" type="ORF">DWV53_09025</name>
    <name evidence="14" type="ORF">F7D59_13975</name>
    <name evidence="13" type="ORF">F7D97_11195</name>
    <name evidence="11" type="ORF">LYY06_04360</name>
    <name evidence="12" type="ORF">NND11_04960</name>
</gene>
<keyword evidence="5 9" id="KW-0255">Endonuclease</keyword>
<evidence type="ECO:0000256" key="10">
    <source>
        <dbReference type="PIRNR" id="PIRNR032582"/>
    </source>
</evidence>
<dbReference type="EMBL" id="VZCY01000091">
    <property type="protein sequence ID" value="MQN10469.1"/>
    <property type="molecule type" value="Genomic_DNA"/>
</dbReference>
<dbReference type="EC" id="3.1.-.-" evidence="9"/>
<evidence type="ECO:0000256" key="6">
    <source>
        <dbReference type="ARBA" id="ARBA00022801"/>
    </source>
</evidence>
<keyword evidence="7 9" id="KW-0460">Magnesium</keyword>
<keyword evidence="8 9" id="KW-0051">Antiviral defense</keyword>
<accession>A0A174MH88</accession>
<name>A0A174MH88_9BACT</name>
<sequence>MFVLITYDVNITSAHGAKRLRNVARACLNYGKRVQNSVFECILTESQFFVLRDQLKGIIDTEQDSIRFYILGKNWKRKVETLGKDMGLDFTGELII</sequence>
<dbReference type="PIRSF" id="PIRSF032582">
    <property type="entry name" value="Cas2"/>
    <property type="match status" value="1"/>
</dbReference>
<comment type="caution">
    <text evidence="13">The sequence shown here is derived from an EMBL/GenBank/DDBJ whole genome shotgun (WGS) entry which is preliminary data.</text>
</comment>
<dbReference type="NCBIfam" id="TIGR01573">
    <property type="entry name" value="cas2"/>
    <property type="match status" value="1"/>
</dbReference>
<evidence type="ECO:0000313" key="11">
    <source>
        <dbReference type="EMBL" id="MCE4121502.1"/>
    </source>
</evidence>
<reference evidence="19 20" key="2">
    <citation type="submission" date="2019-09" db="EMBL/GenBank/DDBJ databases">
        <title>Distinct polysaccharide growth profiles of human intestinal Prevotella copri isolates.</title>
        <authorList>
            <person name="Fehlner-Peach H."/>
            <person name="Magnabosco C."/>
            <person name="Raghavan V."/>
            <person name="Scher J.U."/>
            <person name="Tett A."/>
            <person name="Cox L.M."/>
            <person name="Gottsegen C."/>
            <person name="Watters A."/>
            <person name="Wiltshire- Gordon J.D."/>
            <person name="Segata N."/>
            <person name="Bonneau R."/>
            <person name="Littman D.R."/>
        </authorList>
    </citation>
    <scope>NUCLEOTIDE SEQUENCE [LARGE SCALE GENOMIC DNA]</scope>
    <source>
        <strain evidence="13">IK21513</strain>
        <strain evidence="19">iK21513</strain>
        <strain evidence="14">IP54</strain>
        <strain evidence="20">iP54</strain>
    </source>
</reference>
<feature type="binding site" evidence="9">
    <location>
        <position position="8"/>
    </location>
    <ligand>
        <name>Mg(2+)</name>
        <dbReference type="ChEBI" id="CHEBI:18420"/>
        <note>catalytic</note>
    </ligand>
</feature>
<evidence type="ECO:0000313" key="13">
    <source>
        <dbReference type="EMBL" id="MQN10469.1"/>
    </source>
</evidence>
<evidence type="ECO:0000313" key="14">
    <source>
        <dbReference type="EMBL" id="MQN90927.1"/>
    </source>
</evidence>
<dbReference type="EMBL" id="VZBQ01000143">
    <property type="protein sequence ID" value="MQN90927.1"/>
    <property type="molecule type" value="Genomic_DNA"/>
</dbReference>
<keyword evidence="4 9" id="KW-0479">Metal-binding</keyword>
<dbReference type="Proteomes" id="UP000420635">
    <property type="component" value="Unassembled WGS sequence"/>
</dbReference>
<dbReference type="PANTHER" id="PTHR34405:SF3">
    <property type="entry name" value="CRISPR-ASSOCIATED ENDORIBONUCLEASE CAS2 3"/>
    <property type="match status" value="1"/>
</dbReference>
<comment type="similarity">
    <text evidence="2 9 10">Belongs to the CRISPR-associated endoribonuclease Cas2 protein family.</text>
</comment>
<keyword evidence="3 9" id="KW-0540">Nuclease</keyword>
<dbReference type="GO" id="GO:0051607">
    <property type="term" value="P:defense response to virus"/>
    <property type="evidence" value="ECO:0007669"/>
    <property type="project" value="UniProtKB-UniRule"/>
</dbReference>
<protein>
    <recommendedName>
        <fullName evidence="9">CRISPR-associated endoribonuclease Cas2</fullName>
        <ecNumber evidence="9">3.1.-.-</ecNumber>
    </recommendedName>
</protein>
<dbReference type="Proteomes" id="UP000284562">
    <property type="component" value="Unassembled WGS sequence"/>
</dbReference>
<evidence type="ECO:0000256" key="4">
    <source>
        <dbReference type="ARBA" id="ARBA00022723"/>
    </source>
</evidence>
<dbReference type="EMBL" id="QRNN01000053">
    <property type="protein sequence ID" value="RHK47462.1"/>
    <property type="molecule type" value="Genomic_DNA"/>
</dbReference>
<dbReference type="EMBL" id="QSAV01000026">
    <property type="protein sequence ID" value="RGW78605.1"/>
    <property type="molecule type" value="Genomic_DNA"/>
</dbReference>
<organism evidence="13 19">
    <name type="scientific">Segatella copri</name>
    <dbReference type="NCBI Taxonomy" id="165179"/>
    <lineage>
        <taxon>Bacteria</taxon>
        <taxon>Pseudomonadati</taxon>
        <taxon>Bacteroidota</taxon>
        <taxon>Bacteroidia</taxon>
        <taxon>Bacteroidales</taxon>
        <taxon>Prevotellaceae</taxon>
        <taxon>Segatella</taxon>
    </lineage>
</organism>
<dbReference type="GO" id="GO:0043571">
    <property type="term" value="P:maintenance of CRISPR repeat elements"/>
    <property type="evidence" value="ECO:0007669"/>
    <property type="project" value="UniProtKB-UniRule"/>
</dbReference>
<dbReference type="CDD" id="cd09725">
    <property type="entry name" value="Cas2_I_II_III"/>
    <property type="match status" value="1"/>
</dbReference>
<evidence type="ECO:0000313" key="17">
    <source>
        <dbReference type="Proteomes" id="UP000284562"/>
    </source>
</evidence>
<reference evidence="12" key="4">
    <citation type="submission" date="2022-07" db="EMBL/GenBank/DDBJ databases">
        <title>Prevotella copri.</title>
        <authorList>
            <person name="Yang C."/>
        </authorList>
    </citation>
    <scope>NUCLEOTIDE SEQUENCE</scope>
    <source>
        <strain evidence="12">HF88</strain>
    </source>
</reference>
<evidence type="ECO:0000256" key="9">
    <source>
        <dbReference type="HAMAP-Rule" id="MF_01471"/>
    </source>
</evidence>
<evidence type="ECO:0000256" key="5">
    <source>
        <dbReference type="ARBA" id="ARBA00022759"/>
    </source>
</evidence>
<evidence type="ECO:0000256" key="3">
    <source>
        <dbReference type="ARBA" id="ARBA00022722"/>
    </source>
</evidence>
<dbReference type="GO" id="GO:0046872">
    <property type="term" value="F:metal ion binding"/>
    <property type="evidence" value="ECO:0007669"/>
    <property type="project" value="UniProtKB-UniRule"/>
</dbReference>
<reference evidence="11" key="3">
    <citation type="submission" date="2021-12" db="EMBL/GenBank/DDBJ databases">
        <authorList>
            <person name="Lv X."/>
        </authorList>
    </citation>
    <scope>NUCLEOTIDE SEQUENCE</scope>
    <source>
        <strain evidence="11">HF2106</strain>
    </source>
</reference>
<dbReference type="Proteomes" id="UP001206014">
    <property type="component" value="Unassembled WGS sequence"/>
</dbReference>
<dbReference type="Proteomes" id="UP000285776">
    <property type="component" value="Unassembled WGS sequence"/>
</dbReference>
<evidence type="ECO:0000313" key="19">
    <source>
        <dbReference type="Proteomes" id="UP000406735"/>
    </source>
</evidence>
<dbReference type="EMBL" id="JAJTVO010000005">
    <property type="protein sequence ID" value="MCE4121502.1"/>
    <property type="molecule type" value="Genomic_DNA"/>
</dbReference>
<evidence type="ECO:0000256" key="7">
    <source>
        <dbReference type="ARBA" id="ARBA00022842"/>
    </source>
</evidence>